<evidence type="ECO:0000313" key="1">
    <source>
        <dbReference type="EMBL" id="MQL95861.1"/>
    </source>
</evidence>
<evidence type="ECO:0000313" key="2">
    <source>
        <dbReference type="Proteomes" id="UP000652761"/>
    </source>
</evidence>
<gene>
    <name evidence="1" type="ORF">Taro_028533</name>
</gene>
<organism evidence="1 2">
    <name type="scientific">Colocasia esculenta</name>
    <name type="common">Wild taro</name>
    <name type="synonym">Arum esculentum</name>
    <dbReference type="NCBI Taxonomy" id="4460"/>
    <lineage>
        <taxon>Eukaryota</taxon>
        <taxon>Viridiplantae</taxon>
        <taxon>Streptophyta</taxon>
        <taxon>Embryophyta</taxon>
        <taxon>Tracheophyta</taxon>
        <taxon>Spermatophyta</taxon>
        <taxon>Magnoliopsida</taxon>
        <taxon>Liliopsida</taxon>
        <taxon>Araceae</taxon>
        <taxon>Aroideae</taxon>
        <taxon>Colocasieae</taxon>
        <taxon>Colocasia</taxon>
    </lineage>
</organism>
<name>A0A843VGP9_COLES</name>
<dbReference type="Proteomes" id="UP000652761">
    <property type="component" value="Unassembled WGS sequence"/>
</dbReference>
<sequence>MDLQLCVCRNTSKKTMELSFFGRPKKEKLESHNTIHRYARLLHQRDHNTSLGTVNSVNRDVNEVNQQPFIANEGAVTFVNDRRIPQSPGVRQTIRPQAVFWQSRWDKHYCYGLSPPRRLLAESLSLSKPHSLQNYCKLPNAYFPPGFKAPKYRKYDGTSDPQFHLAGFTMDSHRWLYD</sequence>
<accession>A0A843VGP9</accession>
<keyword evidence="2" id="KW-1185">Reference proteome</keyword>
<dbReference type="EMBL" id="NMUH01001845">
    <property type="protein sequence ID" value="MQL95861.1"/>
    <property type="molecule type" value="Genomic_DNA"/>
</dbReference>
<dbReference type="AlphaFoldDB" id="A0A843VGP9"/>
<comment type="caution">
    <text evidence="1">The sequence shown here is derived from an EMBL/GenBank/DDBJ whole genome shotgun (WGS) entry which is preliminary data.</text>
</comment>
<proteinExistence type="predicted"/>
<protein>
    <submittedName>
        <fullName evidence="1">Uncharacterized protein</fullName>
    </submittedName>
</protein>
<reference evidence="1" key="1">
    <citation type="submission" date="2017-07" db="EMBL/GenBank/DDBJ databases">
        <title>Taro Niue Genome Assembly and Annotation.</title>
        <authorList>
            <person name="Atibalentja N."/>
            <person name="Keating K."/>
            <person name="Fields C.J."/>
        </authorList>
    </citation>
    <scope>NUCLEOTIDE SEQUENCE</scope>
    <source>
        <strain evidence="1">Niue_2</strain>
        <tissue evidence="1">Leaf</tissue>
    </source>
</reference>